<dbReference type="AlphaFoldDB" id="A0A381QTC0"/>
<dbReference type="PANTHER" id="PTHR33706:SF1">
    <property type="entry name" value="TPR REPEAT PROTEIN"/>
    <property type="match status" value="1"/>
</dbReference>
<dbReference type="EMBL" id="UINC01001515">
    <property type="protein sequence ID" value="SUZ82601.1"/>
    <property type="molecule type" value="Genomic_DNA"/>
</dbReference>
<dbReference type="InterPro" id="IPR003646">
    <property type="entry name" value="SH3-like_bac-type"/>
</dbReference>
<protein>
    <recommendedName>
        <fullName evidence="1">SH3b domain-containing protein</fullName>
    </recommendedName>
</protein>
<dbReference type="Pfam" id="PF07661">
    <property type="entry name" value="MORN_2"/>
    <property type="match status" value="4"/>
</dbReference>
<sequence>MKSITTFLSVLVLCSYSFGAPDEEEDRLYEKFYDSGRLQIRGMYIAGEMDGVWEDFYENGRLRTRGTYLAGKKTGPWESFYPNGQVQGKGTLQAGKQQGVEERYYESGQLLSRGTFQDGRFDGLWETYYSNGKLISRTAYRDGKQSGTAEYFDLVPMSFSSADSDIYVVTAESLNVRSSPGGAVVRTLARGESVTVASTKGDWSQLSDGNWVASGFITKVQ</sequence>
<dbReference type="PANTHER" id="PTHR33706">
    <property type="entry name" value="MORN VARIANT REPEAT PROTEIN"/>
    <property type="match status" value="1"/>
</dbReference>
<organism evidence="2">
    <name type="scientific">marine metagenome</name>
    <dbReference type="NCBI Taxonomy" id="408172"/>
    <lineage>
        <taxon>unclassified sequences</taxon>
        <taxon>metagenomes</taxon>
        <taxon>ecological metagenomes</taxon>
    </lineage>
</organism>
<feature type="domain" description="SH3b" evidence="1">
    <location>
        <begin position="164"/>
        <end position="221"/>
    </location>
</feature>
<accession>A0A381QTC0</accession>
<dbReference type="Gene3D" id="2.30.30.40">
    <property type="entry name" value="SH3 Domains"/>
    <property type="match status" value="1"/>
</dbReference>
<dbReference type="SUPFAM" id="SSF82185">
    <property type="entry name" value="Histone H3 K4-specific methyltransferase SET7/9 N-terminal domain"/>
    <property type="match status" value="1"/>
</dbReference>
<proteinExistence type="predicted"/>
<name>A0A381QTC0_9ZZZZ</name>
<gene>
    <name evidence="2" type="ORF">METZ01_LOCUS35455</name>
</gene>
<evidence type="ECO:0000259" key="1">
    <source>
        <dbReference type="SMART" id="SM00287"/>
    </source>
</evidence>
<evidence type="ECO:0000313" key="2">
    <source>
        <dbReference type="EMBL" id="SUZ82601.1"/>
    </source>
</evidence>
<dbReference type="SMART" id="SM00287">
    <property type="entry name" value="SH3b"/>
    <property type="match status" value="1"/>
</dbReference>
<reference evidence="2" key="1">
    <citation type="submission" date="2018-05" db="EMBL/GenBank/DDBJ databases">
        <authorList>
            <person name="Lanie J.A."/>
            <person name="Ng W.-L."/>
            <person name="Kazmierczak K.M."/>
            <person name="Andrzejewski T.M."/>
            <person name="Davidsen T.M."/>
            <person name="Wayne K.J."/>
            <person name="Tettelin H."/>
            <person name="Glass J.I."/>
            <person name="Rusch D."/>
            <person name="Podicherti R."/>
            <person name="Tsui H.-C.T."/>
            <person name="Winkler M.E."/>
        </authorList>
    </citation>
    <scope>NUCLEOTIDE SEQUENCE</scope>
</reference>
<dbReference type="Pfam" id="PF08239">
    <property type="entry name" value="SH3_3"/>
    <property type="match status" value="1"/>
</dbReference>
<dbReference type="Gene3D" id="2.20.110.10">
    <property type="entry name" value="Histone H3 K4-specific methyltransferase SET7/9 N-terminal domain"/>
    <property type="match status" value="2"/>
</dbReference>
<dbReference type="InterPro" id="IPR011652">
    <property type="entry name" value="MORN_2"/>
</dbReference>